<keyword evidence="2" id="KW-1185">Reference proteome</keyword>
<evidence type="ECO:0000313" key="1">
    <source>
        <dbReference type="EMBL" id="KAB2104214.1"/>
    </source>
</evidence>
<proteinExistence type="predicted"/>
<gene>
    <name evidence="1" type="ORF">AG0111_0g7803</name>
</gene>
<comment type="caution">
    <text evidence="1">The sequence shown here is derived from an EMBL/GenBank/DDBJ whole genome shotgun (WGS) entry which is preliminary data.</text>
</comment>
<sequence length="68" mass="7402">MTELAATTTNAAPARRNQPSIYANPRQKDPALLVGAFELRVRVWGFGDMKVLSTQPSSPPNFRSSGLD</sequence>
<protein>
    <submittedName>
        <fullName evidence="1">Uncharacterized protein</fullName>
    </submittedName>
</protein>
<name>A0ACB6FIH8_9PLEO</name>
<dbReference type="EMBL" id="PDWZ02000007">
    <property type="protein sequence ID" value="KAB2104214.1"/>
    <property type="molecule type" value="Genomic_DNA"/>
</dbReference>
<organism evidence="1 2">
    <name type="scientific">Alternaria gaisen</name>
    <dbReference type="NCBI Taxonomy" id="167740"/>
    <lineage>
        <taxon>Eukaryota</taxon>
        <taxon>Fungi</taxon>
        <taxon>Dikarya</taxon>
        <taxon>Ascomycota</taxon>
        <taxon>Pezizomycotina</taxon>
        <taxon>Dothideomycetes</taxon>
        <taxon>Pleosporomycetidae</taxon>
        <taxon>Pleosporales</taxon>
        <taxon>Pleosporineae</taxon>
        <taxon>Pleosporaceae</taxon>
        <taxon>Alternaria</taxon>
        <taxon>Alternaria sect. Alternaria</taxon>
    </lineage>
</organism>
<evidence type="ECO:0000313" key="2">
    <source>
        <dbReference type="Proteomes" id="UP000293547"/>
    </source>
</evidence>
<reference evidence="1 2" key="1">
    <citation type="journal article" date="2019" name="bioRxiv">
        <title>Genomics, evolutionary history and diagnostics of the Alternaria alternata species group including apple and Asian pear pathotypes.</title>
        <authorList>
            <person name="Armitage A.D."/>
            <person name="Cockerton H.M."/>
            <person name="Sreenivasaprasad S."/>
            <person name="Woodhall J.W."/>
            <person name="Lane C.R."/>
            <person name="Harrison R.J."/>
            <person name="Clarkson J.P."/>
        </authorList>
    </citation>
    <scope>NUCLEOTIDE SEQUENCE [LARGE SCALE GENOMIC DNA]</scope>
    <source>
        <strain evidence="1 2">FERA 650</strain>
    </source>
</reference>
<accession>A0ACB6FIH8</accession>
<dbReference type="Proteomes" id="UP000293547">
    <property type="component" value="Unassembled WGS sequence"/>
</dbReference>